<keyword evidence="7" id="KW-0067">ATP-binding</keyword>
<dbReference type="InterPro" id="IPR043926">
    <property type="entry name" value="ABCG_dom"/>
</dbReference>
<dbReference type="GO" id="GO:0016887">
    <property type="term" value="F:ATP hydrolysis activity"/>
    <property type="evidence" value="ECO:0007669"/>
    <property type="project" value="InterPro"/>
</dbReference>
<reference evidence="14" key="1">
    <citation type="submission" date="2001-11" db="EMBL/GenBank/DDBJ databases">
        <title>Identification and characterization of a Tribolium castaneum ABC transporter gene orthologous to Drosophila white.</title>
        <authorList>
            <person name="Lorenzen M.D."/>
            <person name="Brown S.J."/>
            <person name="Denell R.E."/>
            <person name="Beeman R.W."/>
        </authorList>
    </citation>
    <scope>NUCLEOTIDE SEQUENCE</scope>
    <source>
        <strain evidence="14">GA-2</strain>
    </source>
</reference>
<dbReference type="CTD" id="31271"/>
<sequence length="669" mass="74345">MENETEPLLSGVVSQINGNSGDSTSSATSIDLSTFRVPTYGTTSHPTSKLVPPDERITYSWTEINAFANVSPSKTKFFNLIKRKDSPVQKKHILKNVFGVAYPGELLAILGSSGAGKTTLLNTLTFHTSSNLTVSGLRCVNGIPVSSKTLASQSAYVQQDDLFIGTLTVKEHLIFQALLRMDRDISYSQRMARVEEVISDLALSKCQNTPIGILGRIKGISGGEKKRLSFAAEVLTNPKLMFCDEPTSGLDSFMALTVMQVLKEMAMTGKTVICTIHQPSSEVYSMFDKLLLMSEGRTAFLGSPEEAETFFRELEAPCPRNYNPADYFIQLLAIVPEKEESSRQAVNLICDKFERSNIGVKIALEAATTEREGGYHDIWMSGESFKSPYKASCWAQFKAVLWRSILAVFKEPLLIKVRLLQTLIISLVIGAIYFGQDLNQDGVMNINGVLFVFLTNMTFQNVFAVINVFSGELPVFLQEHRNGMYRPSIYFISKTLAESPIFIIIPVILTSVCYFMIGLNSQGFRFYIACGIMILVANVAISFGYLISCVSRSVSMALSIGPPLVIPFLLFGGFFLNVSSIPIYFKWLSFLSWFRYGNGALMINQWENVTNIQCPNADLPCPKDGHVILETFHFSEADFVMDVVMLAVLIVGFRLVAFLALLVKTWRFK</sequence>
<dbReference type="PROSITE" id="PS00211">
    <property type="entry name" value="ABC_TRANSPORTER_1"/>
    <property type="match status" value="1"/>
</dbReference>
<evidence type="ECO:0000259" key="13">
    <source>
        <dbReference type="PROSITE" id="PS50893"/>
    </source>
</evidence>
<evidence type="ECO:0000313" key="16">
    <source>
        <dbReference type="Proteomes" id="UP000007266"/>
    </source>
</evidence>
<dbReference type="GO" id="GO:0031409">
    <property type="term" value="F:pigment binding"/>
    <property type="evidence" value="ECO:0007669"/>
    <property type="project" value="UniProtKB-KW"/>
</dbReference>
<evidence type="ECO:0000256" key="5">
    <source>
        <dbReference type="ARBA" id="ARBA00022692"/>
    </source>
</evidence>
<dbReference type="InterPro" id="IPR003593">
    <property type="entry name" value="AAA+_ATPase"/>
</dbReference>
<dbReference type="InterPro" id="IPR005284">
    <property type="entry name" value="Pigment_permease/Abcg"/>
</dbReference>
<dbReference type="FunCoup" id="Q8WRF2">
    <property type="interactions" value="2"/>
</dbReference>
<accession>Q8WRF2</accession>
<proteinExistence type="inferred from homology"/>
<feature type="transmembrane region" description="Helical" evidence="12">
    <location>
        <begin position="446"/>
        <end position="469"/>
    </location>
</feature>
<dbReference type="GO" id="GO:0030659">
    <property type="term" value="C:cytoplasmic vesicle membrane"/>
    <property type="evidence" value="ECO:0000318"/>
    <property type="project" value="GO_Central"/>
</dbReference>
<feature type="compositionally biased region" description="Polar residues" evidence="11">
    <location>
        <begin position="12"/>
        <end position="28"/>
    </location>
</feature>
<evidence type="ECO:0000256" key="4">
    <source>
        <dbReference type="ARBA" id="ARBA00022474"/>
    </source>
</evidence>
<evidence type="ECO:0000256" key="2">
    <source>
        <dbReference type="ARBA" id="ARBA00005814"/>
    </source>
</evidence>
<evidence type="ECO:0000256" key="9">
    <source>
        <dbReference type="ARBA" id="ARBA00023136"/>
    </source>
</evidence>
<dbReference type="STRING" id="7070.Q8WRF2"/>
<feature type="region of interest" description="Disordered" evidence="11">
    <location>
        <begin position="1"/>
        <end position="28"/>
    </location>
</feature>
<gene>
    <name evidence="14" type="primary">w</name>
    <name evidence="15" type="synonym">AUGUSTUS-3.0.2_11997</name>
    <name evidence="15" type="ORF">TcasGA2_TC011997</name>
</gene>
<dbReference type="Pfam" id="PF19055">
    <property type="entry name" value="ABC2_membrane_7"/>
    <property type="match status" value="1"/>
</dbReference>
<reference evidence="15 16" key="2">
    <citation type="journal article" date="2008" name="Nature">
        <title>The genome of the model beetle and pest Tribolium castaneum.</title>
        <authorList>
            <consortium name="Tribolium Genome Sequencing Consortium"/>
            <person name="Richards S."/>
            <person name="Gibbs R.A."/>
            <person name="Weinstock G.M."/>
            <person name="Brown S.J."/>
            <person name="Denell R."/>
            <person name="Beeman R.W."/>
            <person name="Gibbs R."/>
            <person name="Beeman R.W."/>
            <person name="Brown S.J."/>
            <person name="Bucher G."/>
            <person name="Friedrich M."/>
            <person name="Grimmelikhuijzen C.J."/>
            <person name="Klingler M."/>
            <person name="Lorenzen M."/>
            <person name="Richards S."/>
            <person name="Roth S."/>
            <person name="Schroder R."/>
            <person name="Tautz D."/>
            <person name="Zdobnov E.M."/>
            <person name="Muzny D."/>
            <person name="Gibbs R.A."/>
            <person name="Weinstock G.M."/>
            <person name="Attaway T."/>
            <person name="Bell S."/>
            <person name="Buhay C.J."/>
            <person name="Chandrabose M.N."/>
            <person name="Chavez D."/>
            <person name="Clerk-Blankenburg K.P."/>
            <person name="Cree A."/>
            <person name="Dao M."/>
            <person name="Davis C."/>
            <person name="Chacko J."/>
            <person name="Dinh H."/>
            <person name="Dugan-Rocha S."/>
            <person name="Fowler G."/>
            <person name="Garner T.T."/>
            <person name="Garnes J."/>
            <person name="Gnirke A."/>
            <person name="Hawes A."/>
            <person name="Hernandez J."/>
            <person name="Hines S."/>
            <person name="Holder M."/>
            <person name="Hume J."/>
            <person name="Jhangiani S.N."/>
            <person name="Joshi V."/>
            <person name="Khan Z.M."/>
            <person name="Jackson L."/>
            <person name="Kovar C."/>
            <person name="Kowis A."/>
            <person name="Lee S."/>
            <person name="Lewis L.R."/>
            <person name="Margolis J."/>
            <person name="Morgan M."/>
            <person name="Nazareth L.V."/>
            <person name="Nguyen N."/>
            <person name="Okwuonu G."/>
            <person name="Parker D."/>
            <person name="Richards S."/>
            <person name="Ruiz S.J."/>
            <person name="Santibanez J."/>
            <person name="Savard J."/>
            <person name="Scherer S.E."/>
            <person name="Schneider B."/>
            <person name="Sodergren E."/>
            <person name="Tautz D."/>
            <person name="Vattahil S."/>
            <person name="Villasana D."/>
            <person name="White C.S."/>
            <person name="Wright R."/>
            <person name="Park Y."/>
            <person name="Beeman R.W."/>
            <person name="Lord J."/>
            <person name="Oppert B."/>
            <person name="Lorenzen M."/>
            <person name="Brown S."/>
            <person name="Wang L."/>
            <person name="Savard J."/>
            <person name="Tautz D."/>
            <person name="Richards S."/>
            <person name="Weinstock G."/>
            <person name="Gibbs R.A."/>
            <person name="Liu Y."/>
            <person name="Worley K."/>
            <person name="Weinstock G."/>
            <person name="Elsik C.G."/>
            <person name="Reese J.T."/>
            <person name="Elhaik E."/>
            <person name="Landan G."/>
            <person name="Graur D."/>
            <person name="Arensburger P."/>
            <person name="Atkinson P."/>
            <person name="Beeman R.W."/>
            <person name="Beidler J."/>
            <person name="Brown S.J."/>
            <person name="Demuth J.P."/>
            <person name="Drury D.W."/>
            <person name="Du Y.Z."/>
            <person name="Fujiwara H."/>
            <person name="Lorenzen M."/>
            <person name="Maselli V."/>
            <person name="Osanai M."/>
            <person name="Park Y."/>
            <person name="Robertson H.M."/>
            <person name="Tu Z."/>
            <person name="Wang J.J."/>
            <person name="Wang S."/>
            <person name="Richards S."/>
            <person name="Song H."/>
            <person name="Zhang L."/>
            <person name="Sodergren E."/>
            <person name="Werner D."/>
            <person name="Stanke M."/>
            <person name="Morgenstern B."/>
            <person name="Solovyev V."/>
            <person name="Kosarev P."/>
            <person name="Brown G."/>
            <person name="Chen H.C."/>
            <person name="Ermolaeva O."/>
            <person name="Hlavina W."/>
            <person name="Kapustin Y."/>
            <person name="Kiryutin B."/>
            <person name="Kitts P."/>
            <person name="Maglott D."/>
            <person name="Pruitt K."/>
            <person name="Sapojnikov V."/>
            <person name="Souvorov A."/>
            <person name="Mackey A.J."/>
            <person name="Waterhouse R.M."/>
            <person name="Wyder S."/>
            <person name="Zdobnov E.M."/>
            <person name="Zdobnov E.M."/>
            <person name="Wyder S."/>
            <person name="Kriventseva E.V."/>
            <person name="Kadowaki T."/>
            <person name="Bork P."/>
            <person name="Aranda M."/>
            <person name="Bao R."/>
            <person name="Beermann A."/>
            <person name="Berns N."/>
            <person name="Bolognesi R."/>
            <person name="Bonneton F."/>
            <person name="Bopp D."/>
            <person name="Brown S.J."/>
            <person name="Bucher G."/>
            <person name="Butts T."/>
            <person name="Chaumot A."/>
            <person name="Denell R.E."/>
            <person name="Ferrier D.E."/>
            <person name="Friedrich M."/>
            <person name="Gordon C.M."/>
            <person name="Jindra M."/>
            <person name="Klingler M."/>
            <person name="Lan Q."/>
            <person name="Lattorff H.M."/>
            <person name="Laudet V."/>
            <person name="von Levetsow C."/>
            <person name="Liu Z."/>
            <person name="Lutz R."/>
            <person name="Lynch J.A."/>
            <person name="da Fonseca R.N."/>
            <person name="Posnien N."/>
            <person name="Reuter R."/>
            <person name="Roth S."/>
            <person name="Savard J."/>
            <person name="Schinko J.B."/>
            <person name="Schmitt C."/>
            <person name="Schoppmeier M."/>
            <person name="Schroder R."/>
            <person name="Shippy T.D."/>
            <person name="Simonnet F."/>
            <person name="Marques-Souza H."/>
            <person name="Tautz D."/>
            <person name="Tomoyasu Y."/>
            <person name="Trauner J."/>
            <person name="Van der Zee M."/>
            <person name="Vervoort M."/>
            <person name="Wittkopp N."/>
            <person name="Wimmer E.A."/>
            <person name="Yang X."/>
            <person name="Jones A.K."/>
            <person name="Sattelle D.B."/>
            <person name="Ebert P.R."/>
            <person name="Nelson D."/>
            <person name="Scott J.G."/>
            <person name="Beeman R.W."/>
            <person name="Muthukrishnan S."/>
            <person name="Kramer K.J."/>
            <person name="Arakane Y."/>
            <person name="Beeman R.W."/>
            <person name="Zhu Q."/>
            <person name="Hogenkamp D."/>
            <person name="Dixit R."/>
            <person name="Oppert B."/>
            <person name="Jiang H."/>
            <person name="Zou Z."/>
            <person name="Marshall J."/>
            <person name="Elpidina E."/>
            <person name="Vinokurov K."/>
            <person name="Oppert C."/>
            <person name="Zou Z."/>
            <person name="Evans J."/>
            <person name="Lu Z."/>
            <person name="Zhao P."/>
            <person name="Sumathipala N."/>
            <person name="Altincicek B."/>
            <person name="Vilcinskas A."/>
            <person name="Williams M."/>
            <person name="Hultmark D."/>
            <person name="Hetru C."/>
            <person name="Jiang H."/>
            <person name="Grimmelikhuijzen C.J."/>
            <person name="Hauser F."/>
            <person name="Cazzamali G."/>
            <person name="Williamson M."/>
            <person name="Park Y."/>
            <person name="Li B."/>
            <person name="Tanaka Y."/>
            <person name="Predel R."/>
            <person name="Neupert S."/>
            <person name="Schachtner J."/>
            <person name="Verleyen P."/>
            <person name="Raible F."/>
            <person name="Bork P."/>
            <person name="Friedrich M."/>
            <person name="Walden K.K."/>
            <person name="Robertson H.M."/>
            <person name="Angeli S."/>
            <person name="Foret S."/>
            <person name="Bucher G."/>
            <person name="Schuetz S."/>
            <person name="Maleszka R."/>
            <person name="Wimmer E.A."/>
            <person name="Beeman R.W."/>
            <person name="Lorenzen M."/>
            <person name="Tomoyasu Y."/>
            <person name="Miller S.C."/>
            <person name="Grossmann D."/>
            <person name="Bucher G."/>
        </authorList>
    </citation>
    <scope>NUCLEOTIDE SEQUENCE [LARGE SCALE GENOMIC DNA]</scope>
    <source>
        <strain evidence="15 16">Georgia GA2</strain>
    </source>
</reference>
<feature type="domain" description="ABC transporter" evidence="13">
    <location>
        <begin position="75"/>
        <end position="320"/>
    </location>
</feature>
<evidence type="ECO:0000313" key="14">
    <source>
        <dbReference type="EMBL" id="AAL40947.1"/>
    </source>
</evidence>
<dbReference type="SUPFAM" id="SSF52540">
    <property type="entry name" value="P-loop containing nucleoside triphosphate hydrolases"/>
    <property type="match status" value="1"/>
</dbReference>
<dbReference type="SMR" id="Q8WRF2"/>
<evidence type="ECO:0000256" key="7">
    <source>
        <dbReference type="ARBA" id="ARBA00022840"/>
    </source>
</evidence>
<feature type="transmembrane region" description="Helical" evidence="12">
    <location>
        <begin position="413"/>
        <end position="434"/>
    </location>
</feature>
<dbReference type="RefSeq" id="XP_064216059.1">
    <property type="nucleotide sequence ID" value="XM_064359989.1"/>
</dbReference>
<feature type="transmembrane region" description="Helical" evidence="12">
    <location>
        <begin position="643"/>
        <end position="663"/>
    </location>
</feature>
<dbReference type="eggNOG" id="KOG0061">
    <property type="taxonomic scope" value="Eukaryota"/>
</dbReference>
<dbReference type="Pfam" id="PF00005">
    <property type="entry name" value="ABC_tran"/>
    <property type="match status" value="1"/>
</dbReference>
<dbReference type="PANTHER" id="PTHR48041:SF129">
    <property type="entry name" value="PROTEIN WHITE"/>
    <property type="match status" value="1"/>
</dbReference>
<dbReference type="EMBL" id="AF442746">
    <property type="protein sequence ID" value="AAL40947.1"/>
    <property type="status" value="JOINED"/>
    <property type="molecule type" value="Genomic_DNA"/>
</dbReference>
<keyword evidence="3" id="KW-0813">Transport</keyword>
<organism evidence="14">
    <name type="scientific">Tribolium castaneum</name>
    <name type="common">Red flour beetle</name>
    <dbReference type="NCBI Taxonomy" id="7070"/>
    <lineage>
        <taxon>Eukaryota</taxon>
        <taxon>Metazoa</taxon>
        <taxon>Ecdysozoa</taxon>
        <taxon>Arthropoda</taxon>
        <taxon>Hexapoda</taxon>
        <taxon>Insecta</taxon>
        <taxon>Pterygota</taxon>
        <taxon>Neoptera</taxon>
        <taxon>Endopterygota</taxon>
        <taxon>Coleoptera</taxon>
        <taxon>Polyphaga</taxon>
        <taxon>Cucujiformia</taxon>
        <taxon>Tenebrionidae</taxon>
        <taxon>Tenebrionidae incertae sedis</taxon>
        <taxon>Tribolium</taxon>
    </lineage>
</organism>
<dbReference type="GO" id="GO:0042626">
    <property type="term" value="F:ATPase-coupled transmembrane transporter activity"/>
    <property type="evidence" value="ECO:0000318"/>
    <property type="project" value="GO_Central"/>
</dbReference>
<dbReference type="EMBL" id="AH011253">
    <property type="protein sequence ID" value="AAL40947.1"/>
    <property type="molecule type" value="Genomic_DNA"/>
</dbReference>
<protein>
    <recommendedName>
        <fullName evidence="10">Protein white</fullName>
    </recommendedName>
</protein>
<comment type="similarity">
    <text evidence="2">Belongs to the ABC transporter superfamily. ABCG family. Eye pigment precursor importer (TC 3.A.1.204) subfamily.</text>
</comment>
<dbReference type="InterPro" id="IPR050352">
    <property type="entry name" value="ABCG_transporters"/>
</dbReference>
<evidence type="ECO:0000256" key="3">
    <source>
        <dbReference type="ARBA" id="ARBA00022448"/>
    </source>
</evidence>
<evidence type="ECO:0000256" key="11">
    <source>
        <dbReference type="SAM" id="MobiDB-lite"/>
    </source>
</evidence>
<dbReference type="GeneID" id="641598"/>
<dbReference type="AlphaFoldDB" id="Q8WRF2"/>
<evidence type="ECO:0000256" key="10">
    <source>
        <dbReference type="ARBA" id="ARBA00039188"/>
    </source>
</evidence>
<feature type="transmembrane region" description="Helical" evidence="12">
    <location>
        <begin position="523"/>
        <end position="548"/>
    </location>
</feature>
<dbReference type="OMA" id="MPRHLTY"/>
<dbReference type="Pfam" id="PF01061">
    <property type="entry name" value="ABC2_membrane"/>
    <property type="match status" value="1"/>
</dbReference>
<evidence type="ECO:0000256" key="8">
    <source>
        <dbReference type="ARBA" id="ARBA00022989"/>
    </source>
</evidence>
<dbReference type="FunFam" id="3.40.50.300:FF:001225">
    <property type="entry name" value="ATP-binding cassette sub-family G member"/>
    <property type="match status" value="1"/>
</dbReference>
<dbReference type="InterPro" id="IPR017871">
    <property type="entry name" value="ABC_transporter-like_CS"/>
</dbReference>
<reference evidence="15 16" key="3">
    <citation type="journal article" date="2010" name="Nucleic Acids Res.">
        <title>BeetleBase in 2010: revisions to provide comprehensive genomic information for Tribolium castaneum.</title>
        <authorList>
            <person name="Kim H.S."/>
            <person name="Murphy T."/>
            <person name="Xia J."/>
            <person name="Caragea D."/>
            <person name="Park Y."/>
            <person name="Beeman R.W."/>
            <person name="Lorenzen M.D."/>
            <person name="Butcher S."/>
            <person name="Manak J.R."/>
            <person name="Brown S.J."/>
        </authorList>
    </citation>
    <scope>GENOME REANNOTATION</scope>
    <source>
        <strain evidence="15 16">Georgia GA2</strain>
    </source>
</reference>
<evidence type="ECO:0000256" key="6">
    <source>
        <dbReference type="ARBA" id="ARBA00022741"/>
    </source>
</evidence>
<dbReference type="CDD" id="cd03213">
    <property type="entry name" value="ABCG_EPDR"/>
    <property type="match status" value="1"/>
</dbReference>
<dbReference type="InterPro" id="IPR003439">
    <property type="entry name" value="ABC_transporter-like_ATP-bd"/>
</dbReference>
<dbReference type="GO" id="GO:0005886">
    <property type="term" value="C:plasma membrane"/>
    <property type="evidence" value="ECO:0000318"/>
    <property type="project" value="GO_Central"/>
</dbReference>
<evidence type="ECO:0000313" key="15">
    <source>
        <dbReference type="EMBL" id="EFA09849.1"/>
    </source>
</evidence>
<name>Q8WRF2_TRICA</name>
<dbReference type="InterPro" id="IPR027417">
    <property type="entry name" value="P-loop_NTPase"/>
</dbReference>
<dbReference type="GO" id="GO:0140359">
    <property type="term" value="F:ABC-type transporter activity"/>
    <property type="evidence" value="ECO:0007669"/>
    <property type="project" value="InterPro"/>
</dbReference>
<dbReference type="GO" id="GO:0005524">
    <property type="term" value="F:ATP binding"/>
    <property type="evidence" value="ECO:0007669"/>
    <property type="project" value="UniProtKB-KW"/>
</dbReference>
<keyword evidence="4" id="KW-0608">Pigment</keyword>
<dbReference type="Gene3D" id="3.40.50.300">
    <property type="entry name" value="P-loop containing nucleotide triphosphate hydrolases"/>
    <property type="match status" value="1"/>
</dbReference>
<evidence type="ECO:0000256" key="12">
    <source>
        <dbReference type="SAM" id="Phobius"/>
    </source>
</evidence>
<dbReference type="PROSITE" id="PS50893">
    <property type="entry name" value="ABC_TRANSPORTER_2"/>
    <property type="match status" value="1"/>
</dbReference>
<evidence type="ECO:0000256" key="1">
    <source>
        <dbReference type="ARBA" id="ARBA00004141"/>
    </source>
</evidence>
<keyword evidence="9 12" id="KW-0472">Membrane</keyword>
<comment type="subcellular location">
    <subcellularLocation>
        <location evidence="1">Membrane</location>
        <topology evidence="1">Multi-pass membrane protein</topology>
    </subcellularLocation>
</comment>
<dbReference type="EMBL" id="KQ971372">
    <property type="protein sequence ID" value="EFA09849.1"/>
    <property type="molecule type" value="Genomic_DNA"/>
</dbReference>
<keyword evidence="16" id="KW-1185">Reference proteome</keyword>
<reference evidence="15" key="4">
    <citation type="submission" date="2014-11" db="EMBL/GenBank/DDBJ databases">
        <title>Tools and pipelines for BioNano data: molecule assembly pipeline and FASTA super scaffolding tool.</title>
        <authorList>
            <person name="Shelton J.M."/>
            <person name="Herndon N."/>
            <person name="Coleman C."/>
            <person name="Lu N."/>
            <person name="Brown S.J."/>
        </authorList>
    </citation>
    <scope>NUCLEOTIDE SEQUENCE</scope>
    <source>
        <strain evidence="15">Georgia GA2</strain>
    </source>
</reference>
<keyword evidence="5 12" id="KW-0812">Transmembrane</keyword>
<dbReference type="Proteomes" id="UP000007266">
    <property type="component" value="Linkage group 9"/>
</dbReference>
<feature type="transmembrane region" description="Helical" evidence="12">
    <location>
        <begin position="489"/>
        <end position="517"/>
    </location>
</feature>
<dbReference type="NCBIfam" id="TIGR00955">
    <property type="entry name" value="3a01204"/>
    <property type="match status" value="1"/>
</dbReference>
<dbReference type="PANTHER" id="PTHR48041">
    <property type="entry name" value="ABC TRANSPORTER G FAMILY MEMBER 28"/>
    <property type="match status" value="1"/>
</dbReference>
<feature type="transmembrane region" description="Helical" evidence="12">
    <location>
        <begin position="560"/>
        <end position="585"/>
    </location>
</feature>
<keyword evidence="8 12" id="KW-1133">Transmembrane helix</keyword>
<dbReference type="HOGENOM" id="CLU_000604_57_6_1"/>
<dbReference type="InParanoid" id="Q8WRF2"/>
<dbReference type="GO" id="GO:0055085">
    <property type="term" value="P:transmembrane transport"/>
    <property type="evidence" value="ECO:0000318"/>
    <property type="project" value="GO_Central"/>
</dbReference>
<dbReference type="SMART" id="SM00382">
    <property type="entry name" value="AAA"/>
    <property type="match status" value="1"/>
</dbReference>
<dbReference type="InterPro" id="IPR013525">
    <property type="entry name" value="ABC2_TM"/>
</dbReference>
<keyword evidence="6" id="KW-0547">Nucleotide-binding</keyword>